<feature type="compositionally biased region" description="Basic and acidic residues" evidence="1">
    <location>
        <begin position="96"/>
        <end position="109"/>
    </location>
</feature>
<proteinExistence type="predicted"/>
<evidence type="ECO:0000256" key="1">
    <source>
        <dbReference type="SAM" id="MobiDB-lite"/>
    </source>
</evidence>
<gene>
    <name evidence="2" type="ORF">AC579_9357</name>
</gene>
<dbReference type="SUPFAM" id="SSF51182">
    <property type="entry name" value="RmlC-like cupins"/>
    <property type="match status" value="1"/>
</dbReference>
<sequence>MSSRTFFPGLVSEVRAFGQFRDVIHTGLYSQLVTMEIPVGGDICDEVARARLPTIAGKDQNVKASDVVMVPAGTQHQCIDTSKTPPLELVTLYSPSEHDPQTVHKTKGDGDEEEELEKMKLQNGRSSRRITMGRRA</sequence>
<dbReference type="Proteomes" id="UP000073492">
    <property type="component" value="Unassembled WGS sequence"/>
</dbReference>
<protein>
    <recommendedName>
        <fullName evidence="4">Cupin type-1 domain-containing protein</fullName>
    </recommendedName>
</protein>
<dbReference type="InterPro" id="IPR014710">
    <property type="entry name" value="RmlC-like_jellyroll"/>
</dbReference>
<dbReference type="AlphaFoldDB" id="A0A139I2Y9"/>
<dbReference type="PANTHER" id="PTHR43346:SF1">
    <property type="entry name" value="QUERCETIN 2,3-DIOXYGENASE-RELATED"/>
    <property type="match status" value="1"/>
</dbReference>
<keyword evidence="3" id="KW-1185">Reference proteome</keyword>
<accession>A0A139I2Y9</accession>
<dbReference type="EMBL" id="LFZO01000390">
    <property type="protein sequence ID" value="KXT08932.1"/>
    <property type="molecule type" value="Genomic_DNA"/>
</dbReference>
<evidence type="ECO:0000313" key="2">
    <source>
        <dbReference type="EMBL" id="KXT08932.1"/>
    </source>
</evidence>
<organism evidence="2 3">
    <name type="scientific">Pseudocercospora musae</name>
    <dbReference type="NCBI Taxonomy" id="113226"/>
    <lineage>
        <taxon>Eukaryota</taxon>
        <taxon>Fungi</taxon>
        <taxon>Dikarya</taxon>
        <taxon>Ascomycota</taxon>
        <taxon>Pezizomycotina</taxon>
        <taxon>Dothideomycetes</taxon>
        <taxon>Dothideomycetidae</taxon>
        <taxon>Mycosphaerellales</taxon>
        <taxon>Mycosphaerellaceae</taxon>
        <taxon>Pseudocercospora</taxon>
    </lineage>
</organism>
<name>A0A139I2Y9_9PEZI</name>
<evidence type="ECO:0008006" key="4">
    <source>
        <dbReference type="Google" id="ProtNLM"/>
    </source>
</evidence>
<evidence type="ECO:0000313" key="3">
    <source>
        <dbReference type="Proteomes" id="UP000073492"/>
    </source>
</evidence>
<reference evidence="2 3" key="1">
    <citation type="submission" date="2015-07" db="EMBL/GenBank/DDBJ databases">
        <title>Comparative genomics of the Sigatoka disease complex on banana suggests a link between parallel evolutionary changes in Pseudocercospora fijiensis and Pseudocercospora eumusae and increased virulence on the banana host.</title>
        <authorList>
            <person name="Chang T.-C."/>
            <person name="Salvucci A."/>
            <person name="Crous P.W."/>
            <person name="Stergiopoulos I."/>
        </authorList>
    </citation>
    <scope>NUCLEOTIDE SEQUENCE [LARGE SCALE GENOMIC DNA]</scope>
    <source>
        <strain evidence="2 3">CBS 116634</strain>
    </source>
</reference>
<dbReference type="InterPro" id="IPR052538">
    <property type="entry name" value="Flavonoid_dioxygenase-like"/>
</dbReference>
<feature type="region of interest" description="Disordered" evidence="1">
    <location>
        <begin position="94"/>
        <end position="136"/>
    </location>
</feature>
<dbReference type="Gene3D" id="2.60.120.10">
    <property type="entry name" value="Jelly Rolls"/>
    <property type="match status" value="1"/>
</dbReference>
<comment type="caution">
    <text evidence="2">The sequence shown here is derived from an EMBL/GenBank/DDBJ whole genome shotgun (WGS) entry which is preliminary data.</text>
</comment>
<dbReference type="PANTHER" id="PTHR43346">
    <property type="entry name" value="LIGAND BINDING DOMAIN PROTEIN, PUTATIVE (AFU_ORTHOLOGUE AFUA_6G14370)-RELATED"/>
    <property type="match status" value="1"/>
</dbReference>
<dbReference type="OrthoDB" id="1161823at2759"/>
<feature type="compositionally biased region" description="Basic residues" evidence="1">
    <location>
        <begin position="126"/>
        <end position="136"/>
    </location>
</feature>
<dbReference type="InterPro" id="IPR011051">
    <property type="entry name" value="RmlC_Cupin_sf"/>
</dbReference>